<dbReference type="InterPro" id="IPR036116">
    <property type="entry name" value="FN3_sf"/>
</dbReference>
<dbReference type="InterPro" id="IPR003961">
    <property type="entry name" value="FN3_dom"/>
</dbReference>
<reference evidence="3" key="1">
    <citation type="submission" date="2014-12" db="EMBL/GenBank/DDBJ databases">
        <title>Insight into the proteome of Arion vulgaris.</title>
        <authorList>
            <person name="Aradska J."/>
            <person name="Bulat T."/>
            <person name="Smidak R."/>
            <person name="Sarate P."/>
            <person name="Gangsoo J."/>
            <person name="Sialana F."/>
            <person name="Bilban M."/>
            <person name="Lubec G."/>
        </authorList>
    </citation>
    <scope>NUCLEOTIDE SEQUENCE</scope>
    <source>
        <tissue evidence="3">Skin</tissue>
    </source>
</reference>
<keyword evidence="1" id="KW-0732">Signal</keyword>
<feature type="domain" description="Fibronectin type-III" evidence="2">
    <location>
        <begin position="248"/>
        <end position="348"/>
    </location>
</feature>
<organism evidence="3">
    <name type="scientific">Arion vulgaris</name>
    <dbReference type="NCBI Taxonomy" id="1028688"/>
    <lineage>
        <taxon>Eukaryota</taxon>
        <taxon>Metazoa</taxon>
        <taxon>Spiralia</taxon>
        <taxon>Lophotrochozoa</taxon>
        <taxon>Mollusca</taxon>
        <taxon>Gastropoda</taxon>
        <taxon>Heterobranchia</taxon>
        <taxon>Euthyneura</taxon>
        <taxon>Panpulmonata</taxon>
        <taxon>Eupulmonata</taxon>
        <taxon>Stylommatophora</taxon>
        <taxon>Helicina</taxon>
        <taxon>Arionoidea</taxon>
        <taxon>Arionidae</taxon>
        <taxon>Arion</taxon>
    </lineage>
</organism>
<sequence length="353" mass="39976">MMARSSFALRIKLLLCLALAQSGLVHSFMFDEETKATISPLDALVFIGETLKVQCTLSEDTTDISTRDMYFNVSDNKVDYTPWTIPQEDIIFENRRILADIKIPNNCSEYITIICRTKDVNNLLISAAVFVERAIQNITNFSGVYYYDSGTITVTWNLGKTYLNPSSMSINVEWSPDKPANLGGNYCASAGNEYCSIYYTGSDIIYFRVNVSIVLGERPSEQYLVPLYETFAVSDNKFVTIDNMKTSPPKSLTVVDTSATCVNFTWEDNKYFSLDILTDEIYRVDIKMDGNEEFNVSIESAVKLNSTEIVQLCELYPDTKYILTVQVKAKNINPWSDSAIVEFTTKEDQQPWV</sequence>
<evidence type="ECO:0000259" key="2">
    <source>
        <dbReference type="PROSITE" id="PS50853"/>
    </source>
</evidence>
<evidence type="ECO:0000256" key="1">
    <source>
        <dbReference type="SAM" id="SignalP"/>
    </source>
</evidence>
<dbReference type="EMBL" id="HACG01038335">
    <property type="protein sequence ID" value="CEK85200.1"/>
    <property type="molecule type" value="Transcribed_RNA"/>
</dbReference>
<dbReference type="AlphaFoldDB" id="A0A0B7AZ93"/>
<gene>
    <name evidence="3" type="primary">ORF146907</name>
</gene>
<accession>A0A0B7AZ93</accession>
<evidence type="ECO:0000313" key="3">
    <source>
        <dbReference type="EMBL" id="CEK85200.1"/>
    </source>
</evidence>
<dbReference type="PROSITE" id="PS50853">
    <property type="entry name" value="FN3"/>
    <property type="match status" value="1"/>
</dbReference>
<feature type="chain" id="PRO_5002111918" description="Fibronectin type-III domain-containing protein" evidence="1">
    <location>
        <begin position="28"/>
        <end position="353"/>
    </location>
</feature>
<feature type="signal peptide" evidence="1">
    <location>
        <begin position="1"/>
        <end position="27"/>
    </location>
</feature>
<protein>
    <recommendedName>
        <fullName evidence="2">Fibronectin type-III domain-containing protein</fullName>
    </recommendedName>
</protein>
<dbReference type="CDD" id="cd00063">
    <property type="entry name" value="FN3"/>
    <property type="match status" value="1"/>
</dbReference>
<dbReference type="InterPro" id="IPR013783">
    <property type="entry name" value="Ig-like_fold"/>
</dbReference>
<name>A0A0B7AZ93_9EUPU</name>
<dbReference type="SUPFAM" id="SSF49265">
    <property type="entry name" value="Fibronectin type III"/>
    <property type="match status" value="1"/>
</dbReference>
<proteinExistence type="predicted"/>
<dbReference type="Gene3D" id="2.60.40.10">
    <property type="entry name" value="Immunoglobulins"/>
    <property type="match status" value="1"/>
</dbReference>